<dbReference type="EMBL" id="JAMSHJ010000007">
    <property type="protein sequence ID" value="KAI5392053.1"/>
    <property type="molecule type" value="Genomic_DNA"/>
</dbReference>
<gene>
    <name evidence="2" type="ORF">KIW84_076731</name>
</gene>
<dbReference type="PANTHER" id="PTHR33018:SF34">
    <property type="entry name" value="OS02G0472350 PROTEIN"/>
    <property type="match status" value="1"/>
</dbReference>
<organism evidence="2 3">
    <name type="scientific">Pisum sativum</name>
    <name type="common">Garden pea</name>
    <name type="synonym">Lathyrus oleraceus</name>
    <dbReference type="NCBI Taxonomy" id="3888"/>
    <lineage>
        <taxon>Eukaryota</taxon>
        <taxon>Viridiplantae</taxon>
        <taxon>Streptophyta</taxon>
        <taxon>Embryophyta</taxon>
        <taxon>Tracheophyta</taxon>
        <taxon>Spermatophyta</taxon>
        <taxon>Magnoliopsida</taxon>
        <taxon>eudicotyledons</taxon>
        <taxon>Gunneridae</taxon>
        <taxon>Pentapetalae</taxon>
        <taxon>rosids</taxon>
        <taxon>fabids</taxon>
        <taxon>Fabales</taxon>
        <taxon>Fabaceae</taxon>
        <taxon>Papilionoideae</taxon>
        <taxon>50 kb inversion clade</taxon>
        <taxon>NPAAA clade</taxon>
        <taxon>Hologalegina</taxon>
        <taxon>IRL clade</taxon>
        <taxon>Fabeae</taxon>
        <taxon>Lathyrus</taxon>
    </lineage>
</organism>
<dbReference type="Proteomes" id="UP001058974">
    <property type="component" value="Chromosome 7"/>
</dbReference>
<accession>A0A9D4VXB4</accession>
<name>A0A9D4VXB4_PEA</name>
<sequence>MKDPSRRFNRNPYLPSHHEKWKRERQRHGCDFTSEATHEVAKKIDLLVEKSKDGIFVPQGRHNILVEAIGTEEYGGCVHGLGRGVDLRLYFGPSQTSKEVNCKK</sequence>
<dbReference type="Gramene" id="Psat07G0673100-T1">
    <property type="protein sequence ID" value="KAI5392053.1"/>
    <property type="gene ID" value="KIW84_076731"/>
</dbReference>
<keyword evidence="3" id="KW-1185">Reference proteome</keyword>
<reference evidence="2 3" key="1">
    <citation type="journal article" date="2022" name="Nat. Genet.">
        <title>Improved pea reference genome and pan-genome highlight genomic features and evolutionary characteristics.</title>
        <authorList>
            <person name="Yang T."/>
            <person name="Liu R."/>
            <person name="Luo Y."/>
            <person name="Hu S."/>
            <person name="Wang D."/>
            <person name="Wang C."/>
            <person name="Pandey M.K."/>
            <person name="Ge S."/>
            <person name="Xu Q."/>
            <person name="Li N."/>
            <person name="Li G."/>
            <person name="Huang Y."/>
            <person name="Saxena R.K."/>
            <person name="Ji Y."/>
            <person name="Li M."/>
            <person name="Yan X."/>
            <person name="He Y."/>
            <person name="Liu Y."/>
            <person name="Wang X."/>
            <person name="Xiang C."/>
            <person name="Varshney R.K."/>
            <person name="Ding H."/>
            <person name="Gao S."/>
            <person name="Zong X."/>
        </authorList>
    </citation>
    <scope>NUCLEOTIDE SEQUENCE [LARGE SCALE GENOMIC DNA]</scope>
    <source>
        <strain evidence="2 3">cv. Zhongwan 6</strain>
    </source>
</reference>
<evidence type="ECO:0000313" key="3">
    <source>
        <dbReference type="Proteomes" id="UP001058974"/>
    </source>
</evidence>
<feature type="region of interest" description="Disordered" evidence="1">
    <location>
        <begin position="1"/>
        <end position="22"/>
    </location>
</feature>
<evidence type="ECO:0000256" key="1">
    <source>
        <dbReference type="SAM" id="MobiDB-lite"/>
    </source>
</evidence>
<comment type="caution">
    <text evidence="2">The sequence shown here is derived from an EMBL/GenBank/DDBJ whole genome shotgun (WGS) entry which is preliminary data.</text>
</comment>
<dbReference type="PANTHER" id="PTHR33018">
    <property type="entry name" value="OS10G0338966 PROTEIN-RELATED"/>
    <property type="match status" value="1"/>
</dbReference>
<proteinExistence type="predicted"/>
<protein>
    <submittedName>
        <fullName evidence="2">Uncharacterized protein</fullName>
    </submittedName>
</protein>
<evidence type="ECO:0000313" key="2">
    <source>
        <dbReference type="EMBL" id="KAI5392053.1"/>
    </source>
</evidence>
<dbReference type="AlphaFoldDB" id="A0A9D4VXB4"/>